<dbReference type="RefSeq" id="WP_114621019.1">
    <property type="nucleotide sequence ID" value="NZ_CAUDTN010000003.1"/>
</dbReference>
<keyword evidence="1 5" id="KW-0808">Transferase</keyword>
<dbReference type="CDD" id="cd07989">
    <property type="entry name" value="LPLAT_AGPAT-like"/>
    <property type="match status" value="1"/>
</dbReference>
<keyword evidence="6" id="KW-1185">Reference proteome</keyword>
<feature type="domain" description="Phospholipid/glycerol acyltransferase" evidence="4">
    <location>
        <begin position="63"/>
        <end position="180"/>
    </location>
</feature>
<dbReference type="GO" id="GO:0003841">
    <property type="term" value="F:1-acylglycerol-3-phosphate O-acyltransferase activity"/>
    <property type="evidence" value="ECO:0007669"/>
    <property type="project" value="TreeGrafter"/>
</dbReference>
<dbReference type="Proteomes" id="UP000253792">
    <property type="component" value="Unassembled WGS sequence"/>
</dbReference>
<keyword evidence="3" id="KW-0812">Transmembrane</keyword>
<keyword evidence="2 5" id="KW-0012">Acyltransferase</keyword>
<organism evidence="5 6">
    <name type="scientific">Senegalimassilia anaerobia</name>
    <dbReference type="NCBI Taxonomy" id="1473216"/>
    <lineage>
        <taxon>Bacteria</taxon>
        <taxon>Bacillati</taxon>
        <taxon>Actinomycetota</taxon>
        <taxon>Coriobacteriia</taxon>
        <taxon>Coriobacteriales</taxon>
        <taxon>Coriobacteriaceae</taxon>
        <taxon>Senegalimassilia</taxon>
    </lineage>
</organism>
<reference evidence="5 6" key="1">
    <citation type="journal article" date="2018" name="Elife">
        <title>Discovery and characterization of a prevalent human gut bacterial enzyme sufficient for the inactivation of a family of plant toxins.</title>
        <authorList>
            <person name="Koppel N."/>
            <person name="Bisanz J.E."/>
            <person name="Pandelia M.E."/>
            <person name="Turnbaugh P.J."/>
            <person name="Balskus E.P."/>
        </authorList>
    </citation>
    <scope>NUCLEOTIDE SEQUENCE [LARGE SCALE GENOMIC DNA]</scope>
    <source>
        <strain evidence="6">anaerobia AP69FAA</strain>
    </source>
</reference>
<dbReference type="PANTHER" id="PTHR10434:SF11">
    <property type="entry name" value="1-ACYL-SN-GLYCEROL-3-PHOSPHATE ACYLTRANSFERASE"/>
    <property type="match status" value="1"/>
</dbReference>
<evidence type="ECO:0000259" key="4">
    <source>
        <dbReference type="SMART" id="SM00563"/>
    </source>
</evidence>
<sequence>MSLFLRYEDMWDRALGGTTDEKQIPHWFANFAYVLIGFVFKVLFRYRVDGRENLRAFKDRCGAVVVSNHTSFLDVVLMYVAARPSQFVRLMGRDSLFGNAHGLAGQILSRVGAFPIKRDSADRTAIKRAAHMLKGNQLVGILPEGTRRGKGSKTPEIHSGAAFIAKMGKAPILPMCVREAENVKRKGERMHFPKITVEYGKPLVVSDFDFLPKEDRLDGCSWYAMREVFALHQRVPREQVDMVALFPDGRDFTEVFAAHPIPEHTPAEAIELTRPTKKAKAEQ</sequence>
<gene>
    <name evidence="5" type="ORF">C1880_07965</name>
</gene>
<proteinExistence type="predicted"/>
<dbReference type="InterPro" id="IPR002123">
    <property type="entry name" value="Plipid/glycerol_acylTrfase"/>
</dbReference>
<evidence type="ECO:0000313" key="5">
    <source>
        <dbReference type="EMBL" id="RDB54777.1"/>
    </source>
</evidence>
<dbReference type="EMBL" id="PPTP01000007">
    <property type="protein sequence ID" value="RDB54777.1"/>
    <property type="molecule type" value="Genomic_DNA"/>
</dbReference>
<keyword evidence="3" id="KW-1133">Transmembrane helix</keyword>
<evidence type="ECO:0000256" key="3">
    <source>
        <dbReference type="SAM" id="Phobius"/>
    </source>
</evidence>
<protein>
    <submittedName>
        <fullName evidence="5">1-acyl-sn-glycerol-3-phosphate acyltransferase</fullName>
    </submittedName>
</protein>
<evidence type="ECO:0000256" key="2">
    <source>
        <dbReference type="ARBA" id="ARBA00023315"/>
    </source>
</evidence>
<accession>A0A369L7V7</accession>
<dbReference type="Pfam" id="PF01553">
    <property type="entry name" value="Acyltransferase"/>
    <property type="match status" value="1"/>
</dbReference>
<dbReference type="SMART" id="SM00563">
    <property type="entry name" value="PlsC"/>
    <property type="match status" value="1"/>
</dbReference>
<evidence type="ECO:0000313" key="6">
    <source>
        <dbReference type="Proteomes" id="UP000253792"/>
    </source>
</evidence>
<dbReference type="GO" id="GO:0006654">
    <property type="term" value="P:phosphatidic acid biosynthetic process"/>
    <property type="evidence" value="ECO:0007669"/>
    <property type="project" value="TreeGrafter"/>
</dbReference>
<dbReference type="STRING" id="1034345.GCA_000236865_01573"/>
<comment type="caution">
    <text evidence="5">The sequence shown here is derived from an EMBL/GenBank/DDBJ whole genome shotgun (WGS) entry which is preliminary data.</text>
</comment>
<dbReference type="AlphaFoldDB" id="A0A369L7V7"/>
<name>A0A369L7V7_9ACTN</name>
<dbReference type="SUPFAM" id="SSF69593">
    <property type="entry name" value="Glycerol-3-phosphate (1)-acyltransferase"/>
    <property type="match status" value="1"/>
</dbReference>
<keyword evidence="3" id="KW-0472">Membrane</keyword>
<evidence type="ECO:0000256" key="1">
    <source>
        <dbReference type="ARBA" id="ARBA00022679"/>
    </source>
</evidence>
<feature type="transmembrane region" description="Helical" evidence="3">
    <location>
        <begin position="24"/>
        <end position="44"/>
    </location>
</feature>
<dbReference type="OrthoDB" id="3210041at2"/>
<dbReference type="PANTHER" id="PTHR10434">
    <property type="entry name" value="1-ACYL-SN-GLYCEROL-3-PHOSPHATE ACYLTRANSFERASE"/>
    <property type="match status" value="1"/>
</dbReference>